<proteinExistence type="inferred from homology"/>
<dbReference type="PROSITE" id="PS00216">
    <property type="entry name" value="SUGAR_TRANSPORT_1"/>
    <property type="match status" value="1"/>
</dbReference>
<feature type="transmembrane region" description="Helical" evidence="15">
    <location>
        <begin position="48"/>
        <end position="68"/>
    </location>
</feature>
<evidence type="ECO:0000313" key="18">
    <source>
        <dbReference type="Proteomes" id="UP000535705"/>
    </source>
</evidence>
<comment type="similarity">
    <text evidence="4">Belongs to the major facilitator superfamily. Sugar transporter (TC 2.A.1.1) family. Glucose transporter subfamily.</text>
</comment>
<keyword evidence="10 15" id="KW-0472">Membrane</keyword>
<dbReference type="GO" id="GO:1904659">
    <property type="term" value="P:D-glucose transmembrane transport"/>
    <property type="evidence" value="ECO:0007669"/>
    <property type="project" value="TreeGrafter"/>
</dbReference>
<evidence type="ECO:0000259" key="16">
    <source>
        <dbReference type="PROSITE" id="PS50850"/>
    </source>
</evidence>
<dbReference type="GO" id="GO:0055056">
    <property type="term" value="F:D-glucose transmembrane transporter activity"/>
    <property type="evidence" value="ECO:0007669"/>
    <property type="project" value="TreeGrafter"/>
</dbReference>
<feature type="transmembrane region" description="Helical" evidence="15">
    <location>
        <begin position="163"/>
        <end position="184"/>
    </location>
</feature>
<evidence type="ECO:0000256" key="8">
    <source>
        <dbReference type="ARBA" id="ARBA00022692"/>
    </source>
</evidence>
<evidence type="ECO:0000256" key="13">
    <source>
        <dbReference type="ARBA" id="ARBA00039240"/>
    </source>
</evidence>
<comment type="subcellular location">
    <subcellularLocation>
        <location evidence="3">Cytoplasm</location>
        <location evidence="3">Perinuclear region</location>
    </subcellularLocation>
    <subcellularLocation>
        <location evidence="2">Endomembrane system</location>
        <topology evidence="2">Multi-pass membrane protein</topology>
    </subcellularLocation>
</comment>
<evidence type="ECO:0000256" key="1">
    <source>
        <dbReference type="ARBA" id="ARBA00000618"/>
    </source>
</evidence>
<comment type="function">
    <text evidence="12">Facilitative glucose transporter required for the development of the cardiovascular system.</text>
</comment>
<dbReference type="InterPro" id="IPR050820">
    <property type="entry name" value="MFS_Sugar_Transporter"/>
</dbReference>
<evidence type="ECO:0000256" key="11">
    <source>
        <dbReference type="ARBA" id="ARBA00023180"/>
    </source>
</evidence>
<dbReference type="PRINTS" id="PR00171">
    <property type="entry name" value="SUGRTRNSPORT"/>
</dbReference>
<keyword evidence="11" id="KW-0325">Glycoprotein</keyword>
<dbReference type="AlphaFoldDB" id="A0A7L2PHZ6"/>
<evidence type="ECO:0000256" key="5">
    <source>
        <dbReference type="ARBA" id="ARBA00022448"/>
    </source>
</evidence>
<feature type="transmembrane region" description="Helical" evidence="15">
    <location>
        <begin position="503"/>
        <end position="527"/>
    </location>
</feature>
<dbReference type="InterPro" id="IPR005828">
    <property type="entry name" value="MFS_sugar_transport-like"/>
</dbReference>
<dbReference type="FunFam" id="1.20.1250.20:FF:000164">
    <property type="entry name" value="solute carrier family 2, facilitated glucose transporter member 10"/>
    <property type="match status" value="1"/>
</dbReference>
<evidence type="ECO:0000256" key="6">
    <source>
        <dbReference type="ARBA" id="ARBA00022490"/>
    </source>
</evidence>
<feature type="non-terminal residue" evidence="17">
    <location>
        <position position="1"/>
    </location>
</feature>
<dbReference type="GO" id="GO:0048471">
    <property type="term" value="C:perinuclear region of cytoplasm"/>
    <property type="evidence" value="ECO:0007669"/>
    <property type="project" value="UniProtKB-SubCell"/>
</dbReference>
<keyword evidence="5" id="KW-0813">Transport</keyword>
<dbReference type="GO" id="GO:0016020">
    <property type="term" value="C:membrane"/>
    <property type="evidence" value="ECO:0007669"/>
    <property type="project" value="InterPro"/>
</dbReference>
<feature type="transmembrane region" description="Helical" evidence="15">
    <location>
        <begin position="100"/>
        <end position="122"/>
    </location>
</feature>
<keyword evidence="9 15" id="KW-1133">Transmembrane helix</keyword>
<dbReference type="FunFam" id="1.20.1250.20:FF:000790">
    <property type="entry name" value="Solute carrier family 2 member 10"/>
    <property type="match status" value="1"/>
</dbReference>
<comment type="catalytic activity">
    <reaction evidence="1">
        <text>D-glucose(out) = D-glucose(in)</text>
        <dbReference type="Rhea" id="RHEA:60376"/>
        <dbReference type="ChEBI" id="CHEBI:4167"/>
    </reaction>
</comment>
<dbReference type="InterPro" id="IPR003663">
    <property type="entry name" value="Sugar/inositol_transpt"/>
</dbReference>
<dbReference type="EMBL" id="VWYP01034217">
    <property type="protein sequence ID" value="NXR84270.1"/>
    <property type="molecule type" value="Genomic_DNA"/>
</dbReference>
<dbReference type="Gene3D" id="1.20.1250.20">
    <property type="entry name" value="MFS general substrate transporter like domains"/>
    <property type="match status" value="2"/>
</dbReference>
<evidence type="ECO:0000256" key="9">
    <source>
        <dbReference type="ARBA" id="ARBA00022989"/>
    </source>
</evidence>
<dbReference type="PROSITE" id="PS50850">
    <property type="entry name" value="MFS"/>
    <property type="match status" value="1"/>
</dbReference>
<evidence type="ECO:0000256" key="10">
    <source>
        <dbReference type="ARBA" id="ARBA00023136"/>
    </source>
</evidence>
<keyword evidence="8 15" id="KW-0812">Transmembrane</keyword>
<feature type="transmembrane region" description="Helical" evidence="15">
    <location>
        <begin position="440"/>
        <end position="465"/>
    </location>
</feature>
<evidence type="ECO:0000256" key="7">
    <source>
        <dbReference type="ARBA" id="ARBA00022597"/>
    </source>
</evidence>
<feature type="non-terminal residue" evidence="17">
    <location>
        <position position="546"/>
    </location>
</feature>
<feature type="transmembrane region" description="Helical" evidence="15">
    <location>
        <begin position="477"/>
        <end position="497"/>
    </location>
</feature>
<dbReference type="InterPro" id="IPR020846">
    <property type="entry name" value="MFS_dom"/>
</dbReference>
<dbReference type="SUPFAM" id="SSF103473">
    <property type="entry name" value="MFS general substrate transporter"/>
    <property type="match status" value="2"/>
</dbReference>
<evidence type="ECO:0000256" key="12">
    <source>
        <dbReference type="ARBA" id="ARBA00037777"/>
    </source>
</evidence>
<reference evidence="17 18" key="1">
    <citation type="submission" date="2019-09" db="EMBL/GenBank/DDBJ databases">
        <title>Bird 10,000 Genomes (B10K) Project - Family phase.</title>
        <authorList>
            <person name="Zhang G."/>
        </authorList>
    </citation>
    <scope>NUCLEOTIDE SEQUENCE [LARGE SCALE GENOMIC DNA]</scope>
    <source>
        <strain evidence="17">B10K-DU-002-42</strain>
        <tissue evidence="17">Muscle</tissue>
    </source>
</reference>
<name>A0A7L2PHZ6_PYCJO</name>
<feature type="transmembrane region" description="Helical" evidence="15">
    <location>
        <begin position="75"/>
        <end position="94"/>
    </location>
</feature>
<dbReference type="InterPro" id="IPR036259">
    <property type="entry name" value="MFS_trans_sf"/>
</dbReference>
<protein>
    <recommendedName>
        <fullName evidence="13">Solute carrier family 2, facilitated glucose transporter member 10</fullName>
    </recommendedName>
    <alternativeName>
        <fullName evidence="14">Glucose transporter type 10</fullName>
    </alternativeName>
</protein>
<evidence type="ECO:0000256" key="14">
    <source>
        <dbReference type="ARBA" id="ARBA00042909"/>
    </source>
</evidence>
<evidence type="ECO:0000256" key="15">
    <source>
        <dbReference type="SAM" id="Phobius"/>
    </source>
</evidence>
<evidence type="ECO:0000256" key="3">
    <source>
        <dbReference type="ARBA" id="ARBA00004556"/>
    </source>
</evidence>
<dbReference type="Pfam" id="PF00083">
    <property type="entry name" value="Sugar_tr"/>
    <property type="match status" value="2"/>
</dbReference>
<evidence type="ECO:0000256" key="2">
    <source>
        <dbReference type="ARBA" id="ARBA00004127"/>
    </source>
</evidence>
<dbReference type="PANTHER" id="PTHR48023:SF7">
    <property type="entry name" value="SOLUTE CARRIER FAMILY 2, FACILITATED GLUCOSE TRANSPORTER MEMBER 10"/>
    <property type="match status" value="1"/>
</dbReference>
<dbReference type="InterPro" id="IPR005829">
    <property type="entry name" value="Sugar_transporter_CS"/>
</dbReference>
<accession>A0A7L2PHZ6</accession>
<dbReference type="Proteomes" id="UP000535705">
    <property type="component" value="Unassembled WGS sequence"/>
</dbReference>
<comment type="caution">
    <text evidence="17">The sequence shown here is derived from an EMBL/GenBank/DDBJ whole genome shotgun (WGS) entry which is preliminary data.</text>
</comment>
<gene>
    <name evidence="17" type="primary">Slc2a10</name>
    <name evidence="17" type="ORF">PYCJOC_R00789</name>
</gene>
<feature type="domain" description="Major facilitator superfamily (MFS) profile" evidence="16">
    <location>
        <begin position="10"/>
        <end position="531"/>
    </location>
</feature>
<sequence length="546" mass="58889">GRALLVLLLSATVSLLGGLIFGYELGIISGALLQLQTDFQLSCFRQEVVVSAILIGALLASLAGGILIDRHGRRRAILVSNLVLLVGSLLLTLARSFIVLVLGRVTVGFAISVSSMACCIYVSEMVAAHQRGLLVSLYEAGITVGILLSYALNYIFADLEEGWRYMFGLAIAPTAMQFLSILFLPVNPVKLSSWDSDCQKGLIPLQDTEDRAAPKREPYQEKHYSFLDLFRSRDNMRRRTLVGLGLVLFQQFTGQPNVLGYASKIFHSVGFQSNSSAILASVGLGAIKVVATLVAMALADKAGRRVLLLAGCVVMAISVTTIGLTSRMAPLAMARDCRAAMDPNASHSLTQHPLTPVLPQSAVSPIPPASGAVKGQAGPSFAATMSFTKVFASTQSKEVVTDSSLLQKRDLVGQSKEGTLESTGPPLSAAPWAQHTVLNWITLLSMMAFVSAFSIGFGPMTWLVLSEIYPAGIRGRAFAFCNSFNWAANLLISLSFLDLIDAIGFSWMFLLYGLMGVMAVIFIYLFVPETKGQSLEEIDQQFSRKR</sequence>
<evidence type="ECO:0000313" key="17">
    <source>
        <dbReference type="EMBL" id="NXR84270.1"/>
    </source>
</evidence>
<dbReference type="GO" id="GO:0012505">
    <property type="term" value="C:endomembrane system"/>
    <property type="evidence" value="ECO:0007669"/>
    <property type="project" value="UniProtKB-SubCell"/>
</dbReference>
<feature type="transmembrane region" description="Helical" evidence="15">
    <location>
        <begin position="278"/>
        <end position="299"/>
    </location>
</feature>
<organism evidence="17 18">
    <name type="scientific">Pycnonotus jocosus</name>
    <name type="common">Red-whiskered bulbul</name>
    <name type="synonym">Lanius jocosus</name>
    <dbReference type="NCBI Taxonomy" id="182897"/>
    <lineage>
        <taxon>Eukaryota</taxon>
        <taxon>Metazoa</taxon>
        <taxon>Chordata</taxon>
        <taxon>Craniata</taxon>
        <taxon>Vertebrata</taxon>
        <taxon>Euteleostomi</taxon>
        <taxon>Archelosauria</taxon>
        <taxon>Archosauria</taxon>
        <taxon>Dinosauria</taxon>
        <taxon>Saurischia</taxon>
        <taxon>Theropoda</taxon>
        <taxon>Coelurosauria</taxon>
        <taxon>Aves</taxon>
        <taxon>Neognathae</taxon>
        <taxon>Neoaves</taxon>
        <taxon>Telluraves</taxon>
        <taxon>Australaves</taxon>
        <taxon>Passeriformes</taxon>
        <taxon>Sylvioidea</taxon>
        <taxon>Pycnonotidae</taxon>
        <taxon>Pycnonotus</taxon>
    </lineage>
</organism>
<keyword evidence="7" id="KW-0762">Sugar transport</keyword>
<feature type="transmembrane region" description="Helical" evidence="15">
    <location>
        <begin position="240"/>
        <end position="258"/>
    </location>
</feature>
<keyword evidence="18" id="KW-1185">Reference proteome</keyword>
<evidence type="ECO:0000256" key="4">
    <source>
        <dbReference type="ARBA" id="ARBA00007004"/>
    </source>
</evidence>
<dbReference type="OrthoDB" id="4142200at2759"/>
<dbReference type="PANTHER" id="PTHR48023">
    <property type="entry name" value="D-XYLOSE-PROTON SYMPORTER-LIKE 2"/>
    <property type="match status" value="1"/>
</dbReference>
<feature type="transmembrane region" description="Helical" evidence="15">
    <location>
        <begin position="306"/>
        <end position="325"/>
    </location>
</feature>
<keyword evidence="6" id="KW-0963">Cytoplasm</keyword>
<dbReference type="GO" id="GO:0072359">
    <property type="term" value="P:circulatory system development"/>
    <property type="evidence" value="ECO:0007669"/>
    <property type="project" value="TreeGrafter"/>
</dbReference>
<feature type="transmembrane region" description="Helical" evidence="15">
    <location>
        <begin position="134"/>
        <end position="157"/>
    </location>
</feature>